<proteinExistence type="predicted"/>
<gene>
    <name evidence="1" type="ORF">PV06_04621</name>
</gene>
<protein>
    <recommendedName>
        <fullName evidence="3">Kanamycin B dioxygenase</fullName>
    </recommendedName>
</protein>
<dbReference type="InterPro" id="IPR008775">
    <property type="entry name" value="Phytyl_CoA_dOase-like"/>
</dbReference>
<dbReference type="InterPro" id="IPR051961">
    <property type="entry name" value="Fungal_Metabolite_Diox"/>
</dbReference>
<evidence type="ECO:0000313" key="1">
    <source>
        <dbReference type="EMBL" id="KIW43527.1"/>
    </source>
</evidence>
<evidence type="ECO:0008006" key="3">
    <source>
        <dbReference type="Google" id="ProtNLM"/>
    </source>
</evidence>
<dbReference type="Gene3D" id="2.60.120.620">
    <property type="entry name" value="q2cbj1_9rhob like domain"/>
    <property type="match status" value="1"/>
</dbReference>
<dbReference type="VEuPathDB" id="FungiDB:PV06_04621"/>
<dbReference type="Proteomes" id="UP000053342">
    <property type="component" value="Unassembled WGS sequence"/>
</dbReference>
<dbReference type="Pfam" id="PF05721">
    <property type="entry name" value="PhyH"/>
    <property type="match status" value="1"/>
</dbReference>
<dbReference type="SUPFAM" id="SSF51197">
    <property type="entry name" value="Clavaminate synthase-like"/>
    <property type="match status" value="1"/>
</dbReference>
<dbReference type="PANTHER" id="PTHR37563">
    <property type="entry name" value="PHYTANOYL-COA DIOXYGENASE FAMILY PROTEIN (AFU_ORTHOLOGUE AFUA_2G03330)"/>
    <property type="match status" value="1"/>
</dbReference>
<keyword evidence="2" id="KW-1185">Reference proteome</keyword>
<name>A0A0D2C1G8_9EURO</name>
<accession>A0A0D2C1G8</accession>
<organism evidence="1 2">
    <name type="scientific">Exophiala oligosperma</name>
    <dbReference type="NCBI Taxonomy" id="215243"/>
    <lineage>
        <taxon>Eukaryota</taxon>
        <taxon>Fungi</taxon>
        <taxon>Dikarya</taxon>
        <taxon>Ascomycota</taxon>
        <taxon>Pezizomycotina</taxon>
        <taxon>Eurotiomycetes</taxon>
        <taxon>Chaetothyriomycetidae</taxon>
        <taxon>Chaetothyriales</taxon>
        <taxon>Herpotrichiellaceae</taxon>
        <taxon>Exophiala</taxon>
    </lineage>
</organism>
<evidence type="ECO:0000313" key="2">
    <source>
        <dbReference type="Proteomes" id="UP000053342"/>
    </source>
</evidence>
<reference evidence="1 2" key="1">
    <citation type="submission" date="2015-01" db="EMBL/GenBank/DDBJ databases">
        <title>The Genome Sequence of Exophiala oligosperma CBS72588.</title>
        <authorList>
            <consortium name="The Broad Institute Genomics Platform"/>
            <person name="Cuomo C."/>
            <person name="de Hoog S."/>
            <person name="Gorbushina A."/>
            <person name="Stielow B."/>
            <person name="Teixiera M."/>
            <person name="Abouelleil A."/>
            <person name="Chapman S.B."/>
            <person name="Priest M."/>
            <person name="Young S.K."/>
            <person name="Wortman J."/>
            <person name="Nusbaum C."/>
            <person name="Birren B."/>
        </authorList>
    </citation>
    <scope>NUCLEOTIDE SEQUENCE [LARGE SCALE GENOMIC DNA]</scope>
    <source>
        <strain evidence="1 2">CBS 72588</strain>
    </source>
</reference>
<dbReference type="HOGENOM" id="CLU_043410_0_0_1"/>
<dbReference type="EMBL" id="KN847335">
    <property type="protein sequence ID" value="KIW43527.1"/>
    <property type="molecule type" value="Genomic_DNA"/>
</dbReference>
<dbReference type="PANTHER" id="PTHR37563:SF2">
    <property type="entry name" value="PHYTANOYL-COA DIOXYGENASE FAMILY PROTEIN (AFU_ORTHOLOGUE AFUA_2G03330)"/>
    <property type="match status" value="1"/>
</dbReference>
<dbReference type="RefSeq" id="XP_016263743.1">
    <property type="nucleotide sequence ID" value="XM_016405537.1"/>
</dbReference>
<dbReference type="AlphaFoldDB" id="A0A0D2C1G8"/>
<dbReference type="OrthoDB" id="407832at2759"/>
<dbReference type="GeneID" id="27356695"/>
<sequence>MTIAPMEEKDHVQVVSISDDERRKGKYSPSTLQKALEAMHQDGLVVLKDVIDSGHIATINERMCVDADKKRVDPSQTFNHGVKSNFLQRPPVTESSYLFEGVYFNPFLLQLANAYLGHTPIWNWLTSNVALSDTPGMRQPAHKDCSFAHPQYPYYFVANIPLCEFTVETGATEFWLGSHAHASYHEQVIATKPEQIVEYGRLGEPLPSITEEAKEARRSIRPPIQPECSPGDIMIRDLRLWHAGMPNESNKNRIMLGLGYQSPHYPNYSMRCHLPLSQQDFFMRSAGDMVEVRANFYDDEEFDQLTKDTWFELRPDYLR</sequence>